<dbReference type="OrthoDB" id="5672604at2"/>
<keyword evidence="5" id="KW-1185">Reference proteome</keyword>
<dbReference type="PANTHER" id="PTHR13778:SF47">
    <property type="entry name" value="LIPOPOLYSACCHARIDE 1,3-GALACTOSYLTRANSFERASE"/>
    <property type="match status" value="1"/>
</dbReference>
<dbReference type="SUPFAM" id="SSF53448">
    <property type="entry name" value="Nucleotide-diphospho-sugar transferases"/>
    <property type="match status" value="1"/>
</dbReference>
<accession>A0A3S1CTW6</accession>
<dbReference type="GO" id="GO:0016757">
    <property type="term" value="F:glycosyltransferase activity"/>
    <property type="evidence" value="ECO:0007669"/>
    <property type="project" value="UniProtKB-KW"/>
</dbReference>
<dbReference type="Pfam" id="PF01501">
    <property type="entry name" value="Glyco_transf_8"/>
    <property type="match status" value="1"/>
</dbReference>
<evidence type="ECO:0000256" key="2">
    <source>
        <dbReference type="ARBA" id="ARBA00022679"/>
    </source>
</evidence>
<dbReference type="PANTHER" id="PTHR13778">
    <property type="entry name" value="GLYCOSYLTRANSFERASE 8 DOMAIN-CONTAINING PROTEIN"/>
    <property type="match status" value="1"/>
</dbReference>
<protein>
    <submittedName>
        <fullName evidence="4">General stress protein A</fullName>
    </submittedName>
</protein>
<reference evidence="4" key="1">
    <citation type="submission" date="2018-12" db="EMBL/GenBank/DDBJ databases">
        <authorList>
            <person name="Will S."/>
            <person name="Neumann-Schaal M."/>
            <person name="Henke P."/>
        </authorList>
    </citation>
    <scope>NUCLEOTIDE SEQUENCE</scope>
    <source>
        <strain evidence="4">PCC 7102</strain>
    </source>
</reference>
<comment type="caution">
    <text evidence="4">The sequence shown here is derived from an EMBL/GenBank/DDBJ whole genome shotgun (WGS) entry which is preliminary data.</text>
</comment>
<keyword evidence="1" id="KW-0328">Glycosyltransferase</keyword>
<dbReference type="Gene3D" id="3.90.550.10">
    <property type="entry name" value="Spore Coat Polysaccharide Biosynthesis Protein SpsA, Chain A"/>
    <property type="match status" value="1"/>
</dbReference>
<dbReference type="EMBL" id="RSCL01000001">
    <property type="protein sequence ID" value="RUT10296.1"/>
    <property type="molecule type" value="Genomic_DNA"/>
</dbReference>
<dbReference type="InterPro" id="IPR029044">
    <property type="entry name" value="Nucleotide-diphossugar_trans"/>
</dbReference>
<dbReference type="CDD" id="cd04194">
    <property type="entry name" value="GT8_A4GalT_like"/>
    <property type="match status" value="1"/>
</dbReference>
<sequence length="319" mass="37053">MDNSIVLVCATDDNYSMPLAATTRSVVASMQNPQNLSLYIIDGGVLGANKKRITENLKSEQVKVTWIKAPISQFKNMQISSTITIAAYYRLLIPEFLPSETEKAIYIDSDVIVRSDIESLWKQDVGDNYLLAVQDMGAPLVSSPRGLINYQELSIPADYKYFNSGVLVFNLKKWRQNNTSSEVIKYLNDYKQQVRWHDQDGLNAVLAGKWGELDARWNQMPYLFRFGSWQESPFSEEEYNNLLNHPYIIHYSTREKPWNDNCNHPQKELFYEYLDNSIWSNWSVEQAAKRRRQKQIGVFQNMYGSFKKQFKSLIKVSSY</sequence>
<dbReference type="RefSeq" id="WP_127079005.1">
    <property type="nucleotide sequence ID" value="NZ_RSCL01000001.1"/>
</dbReference>
<dbReference type="Proteomes" id="UP000271624">
    <property type="component" value="Unassembled WGS sequence"/>
</dbReference>
<organism evidence="4 5">
    <name type="scientific">Dulcicalothrix desertica PCC 7102</name>
    <dbReference type="NCBI Taxonomy" id="232991"/>
    <lineage>
        <taxon>Bacteria</taxon>
        <taxon>Bacillati</taxon>
        <taxon>Cyanobacteriota</taxon>
        <taxon>Cyanophyceae</taxon>
        <taxon>Nostocales</taxon>
        <taxon>Calotrichaceae</taxon>
        <taxon>Dulcicalothrix</taxon>
    </lineage>
</organism>
<dbReference type="GO" id="GO:0046872">
    <property type="term" value="F:metal ion binding"/>
    <property type="evidence" value="ECO:0007669"/>
    <property type="project" value="UniProtKB-KW"/>
</dbReference>
<keyword evidence="3" id="KW-0479">Metal-binding</keyword>
<proteinExistence type="predicted"/>
<evidence type="ECO:0000256" key="1">
    <source>
        <dbReference type="ARBA" id="ARBA00022676"/>
    </source>
</evidence>
<dbReference type="InterPro" id="IPR002495">
    <property type="entry name" value="Glyco_trans_8"/>
</dbReference>
<reference evidence="4" key="2">
    <citation type="journal article" date="2019" name="Genome Biol. Evol.">
        <title>Day and night: Metabolic profiles and evolutionary relationships of six axenic non-marine cyanobacteria.</title>
        <authorList>
            <person name="Will S.E."/>
            <person name="Henke P."/>
            <person name="Boedeker C."/>
            <person name="Huang S."/>
            <person name="Brinkmann H."/>
            <person name="Rohde M."/>
            <person name="Jarek M."/>
            <person name="Friedl T."/>
            <person name="Seufert S."/>
            <person name="Schumacher M."/>
            <person name="Overmann J."/>
            <person name="Neumann-Schaal M."/>
            <person name="Petersen J."/>
        </authorList>
    </citation>
    <scope>NUCLEOTIDE SEQUENCE [LARGE SCALE GENOMIC DNA]</scope>
    <source>
        <strain evidence="4">PCC 7102</strain>
    </source>
</reference>
<evidence type="ECO:0000313" key="5">
    <source>
        <dbReference type="Proteomes" id="UP000271624"/>
    </source>
</evidence>
<dbReference type="AlphaFoldDB" id="A0A3S1CTW6"/>
<evidence type="ECO:0000313" key="4">
    <source>
        <dbReference type="EMBL" id="RUT10296.1"/>
    </source>
</evidence>
<gene>
    <name evidence="4" type="primary">gspA</name>
    <name evidence="4" type="ORF">DSM106972_007910</name>
</gene>
<evidence type="ECO:0000256" key="3">
    <source>
        <dbReference type="ARBA" id="ARBA00022723"/>
    </source>
</evidence>
<dbReference type="InterPro" id="IPR050748">
    <property type="entry name" value="Glycosyltrans_8_dom-fam"/>
</dbReference>
<keyword evidence="2" id="KW-0808">Transferase</keyword>
<name>A0A3S1CTW6_9CYAN</name>